<dbReference type="Pfam" id="PF00781">
    <property type="entry name" value="DAGK_cat"/>
    <property type="match status" value="1"/>
</dbReference>
<evidence type="ECO:0000256" key="5">
    <source>
        <dbReference type="SAM" id="MobiDB-lite"/>
    </source>
</evidence>
<dbReference type="GO" id="GO:0005524">
    <property type="term" value="F:ATP binding"/>
    <property type="evidence" value="ECO:0007669"/>
    <property type="project" value="UniProtKB-KW"/>
</dbReference>
<gene>
    <name evidence="7" type="ORF">EXY23_15295</name>
</gene>
<evidence type="ECO:0000256" key="2">
    <source>
        <dbReference type="ARBA" id="ARBA00022741"/>
    </source>
</evidence>
<dbReference type="EMBL" id="SKBM01000014">
    <property type="protein sequence ID" value="TCZ59682.1"/>
    <property type="molecule type" value="Genomic_DNA"/>
</dbReference>
<evidence type="ECO:0000256" key="4">
    <source>
        <dbReference type="ARBA" id="ARBA00022840"/>
    </source>
</evidence>
<dbReference type="SUPFAM" id="SSF111331">
    <property type="entry name" value="NAD kinase/diacylglycerol kinase-like"/>
    <property type="match status" value="1"/>
</dbReference>
<organism evidence="7 8">
    <name type="scientific">Roseicella aquatilis</name>
    <dbReference type="NCBI Taxonomy" id="2527868"/>
    <lineage>
        <taxon>Bacteria</taxon>
        <taxon>Pseudomonadati</taxon>
        <taxon>Pseudomonadota</taxon>
        <taxon>Alphaproteobacteria</taxon>
        <taxon>Acetobacterales</taxon>
        <taxon>Roseomonadaceae</taxon>
        <taxon>Roseicella</taxon>
    </lineage>
</organism>
<dbReference type="Gene3D" id="2.60.200.40">
    <property type="match status" value="1"/>
</dbReference>
<dbReference type="RefSeq" id="WP_132290959.1">
    <property type="nucleotide sequence ID" value="NZ_SKBM01000014.1"/>
</dbReference>
<evidence type="ECO:0000259" key="6">
    <source>
        <dbReference type="PROSITE" id="PS50146"/>
    </source>
</evidence>
<dbReference type="InterPro" id="IPR045540">
    <property type="entry name" value="YegS/DAGK_C"/>
</dbReference>
<keyword evidence="3 7" id="KW-0418">Kinase</keyword>
<evidence type="ECO:0000313" key="8">
    <source>
        <dbReference type="Proteomes" id="UP000295023"/>
    </source>
</evidence>
<dbReference type="InterPro" id="IPR050187">
    <property type="entry name" value="Lipid_Phosphate_FormReg"/>
</dbReference>
<keyword evidence="8" id="KW-1185">Reference proteome</keyword>
<sequence length="289" mass="29924">MIIVFNPAAGSRGHGRLRAILAALAQHGVAPTVLETRAPGDAGRLARQAARDGARLVVAAGGDGTIAEVAQGILGSRAQLGILPLGTANVLAQELDIAAAPAALARMLTGGRLRLLRPGIARSAGGGTRLFVQMLGAGFDAAVVAALDLRLKRRLGRAAYVVQAVREMPRYPFPRLRVEVDGRVQDCASVIVSKGRFYAGRHLLAPAAQPDGPGFQVALFREGGMRQATLAGLALPLDLLPRLPGLTLQLASRVTLLTEGVPWQADGDPAGAGSVQIEEAGTPLPVRVP</sequence>
<dbReference type="SMART" id="SM00046">
    <property type="entry name" value="DAGKc"/>
    <property type="match status" value="1"/>
</dbReference>
<dbReference type="GO" id="GO:0005886">
    <property type="term" value="C:plasma membrane"/>
    <property type="evidence" value="ECO:0007669"/>
    <property type="project" value="TreeGrafter"/>
</dbReference>
<proteinExistence type="predicted"/>
<dbReference type="AlphaFoldDB" id="A0A4R4DFH6"/>
<comment type="caution">
    <text evidence="7">The sequence shown here is derived from an EMBL/GenBank/DDBJ whole genome shotgun (WGS) entry which is preliminary data.</text>
</comment>
<dbReference type="OrthoDB" id="9815110at2"/>
<dbReference type="PROSITE" id="PS50146">
    <property type="entry name" value="DAGK"/>
    <property type="match status" value="1"/>
</dbReference>
<reference evidence="7 8" key="1">
    <citation type="submission" date="2019-03" db="EMBL/GenBank/DDBJ databases">
        <title>Paracraurococcus aquatilis NE82 genome sequence.</title>
        <authorList>
            <person name="Zhao Y."/>
            <person name="Du Z."/>
        </authorList>
    </citation>
    <scope>NUCLEOTIDE SEQUENCE [LARGE SCALE GENOMIC DNA]</scope>
    <source>
        <strain evidence="7 8">NE82</strain>
    </source>
</reference>
<protein>
    <submittedName>
        <fullName evidence="7">Diacylglycerol kinase family lipid kinase</fullName>
    </submittedName>
</protein>
<dbReference type="Pfam" id="PF19279">
    <property type="entry name" value="YegS_C"/>
    <property type="match status" value="1"/>
</dbReference>
<dbReference type="GO" id="GO:0016301">
    <property type="term" value="F:kinase activity"/>
    <property type="evidence" value="ECO:0007669"/>
    <property type="project" value="UniProtKB-KW"/>
</dbReference>
<evidence type="ECO:0000256" key="1">
    <source>
        <dbReference type="ARBA" id="ARBA00022679"/>
    </source>
</evidence>
<accession>A0A4R4DFH6</accession>
<keyword evidence="1" id="KW-0808">Transferase</keyword>
<keyword evidence="4" id="KW-0067">ATP-binding</keyword>
<dbReference type="InterPro" id="IPR016064">
    <property type="entry name" value="NAD/diacylglycerol_kinase_sf"/>
</dbReference>
<dbReference type="InterPro" id="IPR017438">
    <property type="entry name" value="ATP-NAD_kinase_N"/>
</dbReference>
<dbReference type="Proteomes" id="UP000295023">
    <property type="component" value="Unassembled WGS sequence"/>
</dbReference>
<name>A0A4R4DFH6_9PROT</name>
<dbReference type="PANTHER" id="PTHR12358">
    <property type="entry name" value="SPHINGOSINE KINASE"/>
    <property type="match status" value="1"/>
</dbReference>
<feature type="region of interest" description="Disordered" evidence="5">
    <location>
        <begin position="265"/>
        <end position="289"/>
    </location>
</feature>
<feature type="domain" description="DAGKc" evidence="6">
    <location>
        <begin position="1"/>
        <end position="125"/>
    </location>
</feature>
<evidence type="ECO:0000313" key="7">
    <source>
        <dbReference type="EMBL" id="TCZ59682.1"/>
    </source>
</evidence>
<evidence type="ECO:0000256" key="3">
    <source>
        <dbReference type="ARBA" id="ARBA00022777"/>
    </source>
</evidence>
<dbReference type="PANTHER" id="PTHR12358:SF106">
    <property type="entry name" value="LIPID KINASE YEGS"/>
    <property type="match status" value="1"/>
</dbReference>
<keyword evidence="2" id="KW-0547">Nucleotide-binding</keyword>
<dbReference type="Gene3D" id="3.40.50.10330">
    <property type="entry name" value="Probable inorganic polyphosphate/atp-NAD kinase, domain 1"/>
    <property type="match status" value="1"/>
</dbReference>
<dbReference type="InterPro" id="IPR001206">
    <property type="entry name" value="Diacylglycerol_kinase_cat_dom"/>
</dbReference>